<dbReference type="Proteomes" id="UP000191154">
    <property type="component" value="Unassembled WGS sequence"/>
</dbReference>
<dbReference type="STRING" id="169679.CSACC_24090"/>
<organism evidence="1 2">
    <name type="scientific">Clostridium saccharobutylicum</name>
    <dbReference type="NCBI Taxonomy" id="169679"/>
    <lineage>
        <taxon>Bacteria</taxon>
        <taxon>Bacillati</taxon>
        <taxon>Bacillota</taxon>
        <taxon>Clostridia</taxon>
        <taxon>Eubacteriales</taxon>
        <taxon>Clostridiaceae</taxon>
        <taxon>Clostridium</taxon>
    </lineage>
</organism>
<gene>
    <name evidence="1" type="ORF">CLOSAC_32800</name>
</gene>
<sequence>MIKIDLKVDEGIPQYGCSSCGNCKSVFANSLCSIKNRGCCWYFPKFTLYEIHKMVKGKDGLNTLKSILSVPKVDIYNYYIHAKGYFDKVGYKKYIKTEHVHDTDVKDKSMFFRACPFVKSGVGCTLPKRYRSYVCNFFICDEIIKKIEKHDEFKNYINERNNYVRWIEWENYSLETFLIEKKLNLKNGFDEIVNILRDMPLREYKFKNLDSIVILDEVYNDLNKKLG</sequence>
<dbReference type="AlphaFoldDB" id="A0A1S8N2C0"/>
<reference evidence="1 2" key="1">
    <citation type="submission" date="2016-05" db="EMBL/GenBank/DDBJ databases">
        <title>Microbial solvent formation.</title>
        <authorList>
            <person name="Poehlein A."/>
            <person name="Montoya Solano J.D."/>
            <person name="Flitsch S."/>
            <person name="Krabben P."/>
            <person name="Duerre P."/>
            <person name="Daniel R."/>
        </authorList>
    </citation>
    <scope>NUCLEOTIDE SEQUENCE [LARGE SCALE GENOMIC DNA]</scope>
    <source>
        <strain evidence="1 2">L1-8</strain>
    </source>
</reference>
<dbReference type="RefSeq" id="WP_077866337.1">
    <property type="nucleotide sequence ID" value="NZ_LZYZ01000006.1"/>
</dbReference>
<proteinExistence type="predicted"/>
<evidence type="ECO:0000313" key="2">
    <source>
        <dbReference type="Proteomes" id="UP000191154"/>
    </source>
</evidence>
<accession>A0A1S8N2C0</accession>
<comment type="caution">
    <text evidence="1">The sequence shown here is derived from an EMBL/GenBank/DDBJ whole genome shotgun (WGS) entry which is preliminary data.</text>
</comment>
<protein>
    <submittedName>
        <fullName evidence="1">Uncharacterized protein</fullName>
    </submittedName>
</protein>
<evidence type="ECO:0000313" key="1">
    <source>
        <dbReference type="EMBL" id="OOM10659.1"/>
    </source>
</evidence>
<name>A0A1S8N2C0_CLOSA</name>
<dbReference type="EMBL" id="LZYZ01000006">
    <property type="protein sequence ID" value="OOM10659.1"/>
    <property type="molecule type" value="Genomic_DNA"/>
</dbReference>